<evidence type="ECO:0008006" key="3">
    <source>
        <dbReference type="Google" id="ProtNLM"/>
    </source>
</evidence>
<protein>
    <recommendedName>
        <fullName evidence="3">Polysaccharide pyruvyl transferase domain-containing protein</fullName>
    </recommendedName>
</protein>
<sequence length="278" mass="31148">MMLERFEYLADRLRALSDGRRLVYIPNPGNYGDGLIRYATKQFLADFGFEHHELNIGYTRARYQLAPWLVKGNACFLYGGGGAWSEHYGFARDYCRFIDRFTDRLMVLPSTYALDGLPKRAVMFRRDEAQSVDFAPNSEFCHDMALYAACRKKGGGRVWPAPTQGTGMFLRTDRESRLSAEAVPGGNVDLSLEGDHMSNGDDFLSRIAAYETVVTDRLHVAIGACIVGRKVRLITGNYFKIRAIYDASLAPHFGDQVSLVEEPMSVNDLASQTLSRAS</sequence>
<organism evidence="1 2">
    <name type="scientific">Aquisalinus luteolus</name>
    <dbReference type="NCBI Taxonomy" id="1566827"/>
    <lineage>
        <taxon>Bacteria</taxon>
        <taxon>Pseudomonadati</taxon>
        <taxon>Pseudomonadota</taxon>
        <taxon>Alphaproteobacteria</taxon>
        <taxon>Parvularculales</taxon>
        <taxon>Parvularculaceae</taxon>
        <taxon>Aquisalinus</taxon>
    </lineage>
</organism>
<dbReference type="AlphaFoldDB" id="A0A8J3ETG1"/>
<gene>
    <name evidence="1" type="ORF">GCM10011355_06390</name>
</gene>
<dbReference type="RefSeq" id="WP_155137253.1">
    <property type="nucleotide sequence ID" value="NZ_VCJR02000001.1"/>
</dbReference>
<dbReference type="Proteomes" id="UP000621856">
    <property type="component" value="Unassembled WGS sequence"/>
</dbReference>
<proteinExistence type="predicted"/>
<reference evidence="1" key="1">
    <citation type="journal article" date="2014" name="Int. J. Syst. Evol. Microbiol.">
        <title>Complete genome sequence of Corynebacterium casei LMG S-19264T (=DSM 44701T), isolated from a smear-ripened cheese.</title>
        <authorList>
            <consortium name="US DOE Joint Genome Institute (JGI-PGF)"/>
            <person name="Walter F."/>
            <person name="Albersmeier A."/>
            <person name="Kalinowski J."/>
            <person name="Ruckert C."/>
        </authorList>
    </citation>
    <scope>NUCLEOTIDE SEQUENCE</scope>
    <source>
        <strain evidence="1">CGMCC 1.14984</strain>
    </source>
</reference>
<accession>A0A8J3ETG1</accession>
<reference evidence="1" key="2">
    <citation type="submission" date="2020-09" db="EMBL/GenBank/DDBJ databases">
        <authorList>
            <person name="Sun Q."/>
            <person name="Zhou Y."/>
        </authorList>
    </citation>
    <scope>NUCLEOTIDE SEQUENCE</scope>
    <source>
        <strain evidence="1">CGMCC 1.14984</strain>
    </source>
</reference>
<name>A0A8J3ETG1_9PROT</name>
<evidence type="ECO:0000313" key="2">
    <source>
        <dbReference type="Proteomes" id="UP000621856"/>
    </source>
</evidence>
<dbReference type="EMBL" id="BMGZ01000001">
    <property type="protein sequence ID" value="GGH93770.1"/>
    <property type="molecule type" value="Genomic_DNA"/>
</dbReference>
<comment type="caution">
    <text evidence="1">The sequence shown here is derived from an EMBL/GenBank/DDBJ whole genome shotgun (WGS) entry which is preliminary data.</text>
</comment>
<evidence type="ECO:0000313" key="1">
    <source>
        <dbReference type="EMBL" id="GGH93770.1"/>
    </source>
</evidence>